<evidence type="ECO:0008006" key="11">
    <source>
        <dbReference type="Google" id="ProtNLM"/>
    </source>
</evidence>
<feature type="transmembrane region" description="Helical" evidence="8">
    <location>
        <begin position="387"/>
        <end position="407"/>
    </location>
</feature>
<dbReference type="SUPFAM" id="SSF103473">
    <property type="entry name" value="MFS general substrate transporter"/>
    <property type="match status" value="1"/>
</dbReference>
<proteinExistence type="inferred from homology"/>
<keyword evidence="2" id="KW-0813">Transport</keyword>
<keyword evidence="4 8" id="KW-1133">Transmembrane helix</keyword>
<feature type="transmembrane region" description="Helical" evidence="8">
    <location>
        <begin position="355"/>
        <end position="375"/>
    </location>
</feature>
<dbReference type="GO" id="GO:0016020">
    <property type="term" value="C:membrane"/>
    <property type="evidence" value="ECO:0007669"/>
    <property type="project" value="UniProtKB-SubCell"/>
</dbReference>
<comment type="subcellular location">
    <subcellularLocation>
        <location evidence="1">Membrane</location>
        <topology evidence="1">Multi-pass membrane protein</topology>
    </subcellularLocation>
</comment>
<evidence type="ECO:0000256" key="2">
    <source>
        <dbReference type="ARBA" id="ARBA00022448"/>
    </source>
</evidence>
<feature type="transmembrane region" description="Helical" evidence="8">
    <location>
        <begin position="219"/>
        <end position="241"/>
    </location>
</feature>
<dbReference type="InterPro" id="IPR011701">
    <property type="entry name" value="MFS"/>
</dbReference>
<feature type="transmembrane region" description="Helical" evidence="8">
    <location>
        <begin position="419"/>
        <end position="440"/>
    </location>
</feature>
<dbReference type="Pfam" id="PF07690">
    <property type="entry name" value="MFS_1"/>
    <property type="match status" value="1"/>
</dbReference>
<dbReference type="InterPro" id="IPR036259">
    <property type="entry name" value="MFS_trans_sf"/>
</dbReference>
<keyword evidence="3 8" id="KW-0812">Transmembrane</keyword>
<evidence type="ECO:0000256" key="7">
    <source>
        <dbReference type="ARBA" id="ARBA00037968"/>
    </source>
</evidence>
<dbReference type="FunFam" id="1.20.1250.20:FF:000064">
    <property type="entry name" value="MFS allantoate transporter"/>
    <property type="match status" value="1"/>
</dbReference>
<reference evidence="9 10" key="1">
    <citation type="submission" date="2017-06" db="EMBL/GenBank/DDBJ databases">
        <title>Comparative genomic analysis of Ambrosia Fusariam Clade fungi.</title>
        <authorList>
            <person name="Stajich J.E."/>
            <person name="Carrillo J."/>
            <person name="Kijimoto T."/>
            <person name="Eskalen A."/>
            <person name="O'Donnell K."/>
            <person name="Kasson M."/>
        </authorList>
    </citation>
    <scope>NUCLEOTIDE SEQUENCE [LARGE SCALE GENOMIC DNA]</scope>
    <source>
        <strain evidence="9 10">NRRL62579</strain>
    </source>
</reference>
<dbReference type="Gene3D" id="1.20.1250.20">
    <property type="entry name" value="MFS general substrate transporter like domains"/>
    <property type="match status" value="1"/>
</dbReference>
<keyword evidence="10" id="KW-1185">Reference proteome</keyword>
<sequence length="481" mass="54099">MSSTKNIPESSAHLEDATDMKHAADNNRIDPEVAKYASAAAVDIDKETNKRLKRMIDKRVLLVMMVTYFLQALDKGTISFASIMGIVDDTKLVGQQYSWLTTIVYIAVLVVEYPTNWIIQRISVAKYLAANIICWGAVLALHAACRNFGGLLAVRFFLGALEACCQPCFVFLSGMWYRRSEQSTTVVLWYAMNGLQQIVGGLLAYCFSNIPDKSPIHSWQALFITYGCITVLWGLFVLWWMPDSPMKSKCFSEDDKRLMVERVRSNQSGLQNRKFRVEQIYEALRDPQTYAFGTQLLSMVLGAIMIIIMFGAVWVDRKTGQPIYAMAASVIPSIAGTVVLMTVERTSKANEIGLLLAYYVTISFWACSALCLSLITRNVAGQTKRSFVIATNFLCWAVGNCIGPQVFRSNDAPRYFIAFSVHVACYGVLAATLLLLRAYYAYSNRVRDKRTEDGEITVDSTLAHGFEDKTDKENLNFRYHY</sequence>
<dbReference type="PANTHER" id="PTHR43791:SF63">
    <property type="entry name" value="HIGH AFFINITY CYSTEINE TRANSPORTER"/>
    <property type="match status" value="1"/>
</dbReference>
<evidence type="ECO:0000256" key="5">
    <source>
        <dbReference type="ARBA" id="ARBA00023136"/>
    </source>
</evidence>
<evidence type="ECO:0000256" key="1">
    <source>
        <dbReference type="ARBA" id="ARBA00004141"/>
    </source>
</evidence>
<keyword evidence="6" id="KW-0325">Glycoprotein</keyword>
<dbReference type="EMBL" id="NKCK01000047">
    <property type="protein sequence ID" value="RSM06192.1"/>
    <property type="molecule type" value="Genomic_DNA"/>
</dbReference>
<dbReference type="GO" id="GO:0033229">
    <property type="term" value="F:cysteine transmembrane transporter activity"/>
    <property type="evidence" value="ECO:0007669"/>
    <property type="project" value="TreeGrafter"/>
</dbReference>
<protein>
    <recommendedName>
        <fullName evidence="11">Allantoate permease</fullName>
    </recommendedName>
</protein>
<dbReference type="Proteomes" id="UP000287144">
    <property type="component" value="Unassembled WGS sequence"/>
</dbReference>
<feature type="transmembrane region" description="Helical" evidence="8">
    <location>
        <begin position="127"/>
        <end position="149"/>
    </location>
</feature>
<accession>A0A428TW05</accession>
<feature type="transmembrane region" description="Helical" evidence="8">
    <location>
        <begin position="97"/>
        <end position="115"/>
    </location>
</feature>
<organism evidence="9 10">
    <name type="scientific">Fusarium oligoseptatum</name>
    <dbReference type="NCBI Taxonomy" id="2604345"/>
    <lineage>
        <taxon>Eukaryota</taxon>
        <taxon>Fungi</taxon>
        <taxon>Dikarya</taxon>
        <taxon>Ascomycota</taxon>
        <taxon>Pezizomycotina</taxon>
        <taxon>Sordariomycetes</taxon>
        <taxon>Hypocreomycetidae</taxon>
        <taxon>Hypocreales</taxon>
        <taxon>Nectriaceae</taxon>
        <taxon>Fusarium</taxon>
        <taxon>Fusarium solani species complex</taxon>
    </lineage>
</organism>
<evidence type="ECO:0000313" key="10">
    <source>
        <dbReference type="Proteomes" id="UP000287144"/>
    </source>
</evidence>
<feature type="transmembrane region" description="Helical" evidence="8">
    <location>
        <begin position="322"/>
        <end position="343"/>
    </location>
</feature>
<feature type="transmembrane region" description="Helical" evidence="8">
    <location>
        <begin position="60"/>
        <end position="85"/>
    </location>
</feature>
<gene>
    <name evidence="9" type="ORF">CEP52_005868</name>
</gene>
<dbReference type="AlphaFoldDB" id="A0A428TW05"/>
<evidence type="ECO:0000313" key="9">
    <source>
        <dbReference type="EMBL" id="RSM06192.1"/>
    </source>
</evidence>
<feature type="transmembrane region" description="Helical" evidence="8">
    <location>
        <begin position="187"/>
        <end position="207"/>
    </location>
</feature>
<evidence type="ECO:0000256" key="3">
    <source>
        <dbReference type="ARBA" id="ARBA00022692"/>
    </source>
</evidence>
<dbReference type="PANTHER" id="PTHR43791">
    <property type="entry name" value="PERMEASE-RELATED"/>
    <property type="match status" value="1"/>
</dbReference>
<keyword evidence="5 8" id="KW-0472">Membrane</keyword>
<feature type="transmembrane region" description="Helical" evidence="8">
    <location>
        <begin position="296"/>
        <end position="315"/>
    </location>
</feature>
<evidence type="ECO:0000256" key="8">
    <source>
        <dbReference type="SAM" id="Phobius"/>
    </source>
</evidence>
<name>A0A428TW05_9HYPO</name>
<evidence type="ECO:0000256" key="6">
    <source>
        <dbReference type="ARBA" id="ARBA00023180"/>
    </source>
</evidence>
<comment type="caution">
    <text evidence="9">The sequence shown here is derived from an EMBL/GenBank/DDBJ whole genome shotgun (WGS) entry which is preliminary data.</text>
</comment>
<evidence type="ECO:0000256" key="4">
    <source>
        <dbReference type="ARBA" id="ARBA00022989"/>
    </source>
</evidence>
<comment type="similarity">
    <text evidence="7">Belongs to the major facilitator superfamily. Allantoate permease family.</text>
</comment>